<dbReference type="RefSeq" id="WP_033365073.1">
    <property type="nucleotide sequence ID" value="NZ_CP073767.1"/>
</dbReference>
<accession>A0A9Q9MR18</accession>
<name>A0A9Q9MR18_9ACTN</name>
<dbReference type="AlphaFoldDB" id="A0A9Q9MR18"/>
<organism evidence="1 2">
    <name type="scientific">Dactylosporangium aurantiacum</name>
    <dbReference type="NCBI Taxonomy" id="35754"/>
    <lineage>
        <taxon>Bacteria</taxon>
        <taxon>Bacillati</taxon>
        <taxon>Actinomycetota</taxon>
        <taxon>Actinomycetes</taxon>
        <taxon>Micromonosporales</taxon>
        <taxon>Micromonosporaceae</taxon>
        <taxon>Dactylosporangium</taxon>
    </lineage>
</organism>
<sequence>MPTPPTFEELTAWAGAGRVVRAPAHAVADWRLPAPQKAALTDPGVPLFAELVHHAAFTATPVMYRLAVYDDRDEGNRVRWDYGAVPGSGEVLEWPADGRPTRFVNSSVRHWLCTLHLVGGWLRGSAAIGRWDEDEEAEERALEEIDDLLRRIGALDPAAIGDGHHDTQFWPAVLGRWLY</sequence>
<reference evidence="1" key="1">
    <citation type="submission" date="2021-04" db="EMBL/GenBank/DDBJ databases">
        <title>Dactylosporangium aurantiacum NRRL B-8018 full assembly.</title>
        <authorList>
            <person name="Hartkoorn R.C."/>
            <person name="Beaudoing E."/>
            <person name="Hot D."/>
        </authorList>
    </citation>
    <scope>NUCLEOTIDE SEQUENCE</scope>
    <source>
        <strain evidence="1">NRRL B-8018</strain>
    </source>
</reference>
<dbReference type="EMBL" id="CP073767">
    <property type="protein sequence ID" value="UWZ58107.1"/>
    <property type="molecule type" value="Genomic_DNA"/>
</dbReference>
<proteinExistence type="predicted"/>
<dbReference type="Pfam" id="PF14435">
    <property type="entry name" value="SUKH-4"/>
    <property type="match status" value="1"/>
</dbReference>
<gene>
    <name evidence="1" type="ORF">Daura_19220</name>
</gene>
<evidence type="ECO:0000313" key="2">
    <source>
        <dbReference type="Proteomes" id="UP001058003"/>
    </source>
</evidence>
<protein>
    <submittedName>
        <fullName evidence="1">SUKH-4 family immunity protein</fullName>
    </submittedName>
</protein>
<dbReference type="InterPro" id="IPR025851">
    <property type="entry name" value="SUKH-4"/>
</dbReference>
<dbReference type="Proteomes" id="UP001058003">
    <property type="component" value="Chromosome"/>
</dbReference>
<evidence type="ECO:0000313" key="1">
    <source>
        <dbReference type="EMBL" id="UWZ58107.1"/>
    </source>
</evidence>
<dbReference type="KEGG" id="daur:Daura_19220"/>
<keyword evidence="2" id="KW-1185">Reference proteome</keyword>
<dbReference type="OrthoDB" id="3473576at2"/>